<evidence type="ECO:0000313" key="3">
    <source>
        <dbReference type="Proteomes" id="UP000186002"/>
    </source>
</evidence>
<keyword evidence="3" id="KW-1185">Reference proteome</keyword>
<dbReference type="AlphaFoldDB" id="A0A1M7LAC1"/>
<organism evidence="2 3">
    <name type="scientific">Roseibium suaedae</name>
    <dbReference type="NCBI Taxonomy" id="735517"/>
    <lineage>
        <taxon>Bacteria</taxon>
        <taxon>Pseudomonadati</taxon>
        <taxon>Pseudomonadota</taxon>
        <taxon>Alphaproteobacteria</taxon>
        <taxon>Hyphomicrobiales</taxon>
        <taxon>Stappiaceae</taxon>
        <taxon>Roseibium</taxon>
    </lineage>
</organism>
<sequence>MNARGAPPECPSNTPGAPEERPERAIAPVSPDPNRFAFRFRNLLPGQAAFSR</sequence>
<name>A0A1M7LAC1_9HYPH</name>
<dbReference type="Proteomes" id="UP000186002">
    <property type="component" value="Unassembled WGS sequence"/>
</dbReference>
<proteinExistence type="predicted"/>
<evidence type="ECO:0000256" key="1">
    <source>
        <dbReference type="SAM" id="MobiDB-lite"/>
    </source>
</evidence>
<accession>A0A1M7LAC1</accession>
<protein>
    <submittedName>
        <fullName evidence="2">Uncharacterized protein</fullName>
    </submittedName>
</protein>
<feature type="region of interest" description="Disordered" evidence="1">
    <location>
        <begin position="1"/>
        <end position="31"/>
    </location>
</feature>
<gene>
    <name evidence="2" type="ORF">SAMN05444272_3136</name>
</gene>
<dbReference type="EMBL" id="FRBW01000003">
    <property type="protein sequence ID" value="SHM74933.1"/>
    <property type="molecule type" value="Genomic_DNA"/>
</dbReference>
<reference evidence="2 3" key="1">
    <citation type="submission" date="2016-11" db="EMBL/GenBank/DDBJ databases">
        <authorList>
            <person name="Jaros S."/>
            <person name="Januszkiewicz K."/>
            <person name="Wedrychowicz H."/>
        </authorList>
    </citation>
    <scope>NUCLEOTIDE SEQUENCE [LARGE SCALE GENOMIC DNA]</scope>
    <source>
        <strain evidence="2 3">DSM 22153</strain>
    </source>
</reference>
<evidence type="ECO:0000313" key="2">
    <source>
        <dbReference type="EMBL" id="SHM74933.1"/>
    </source>
</evidence>